<reference evidence="2" key="1">
    <citation type="journal article" date="2019" name="Int. J. Syst. Evol. Microbiol.">
        <title>The Global Catalogue of Microorganisms (GCM) 10K type strain sequencing project: providing services to taxonomists for standard genome sequencing and annotation.</title>
        <authorList>
            <consortium name="The Broad Institute Genomics Platform"/>
            <consortium name="The Broad Institute Genome Sequencing Center for Infectious Disease"/>
            <person name="Wu L."/>
            <person name="Ma J."/>
        </authorList>
    </citation>
    <scope>NUCLEOTIDE SEQUENCE [LARGE SCALE GENOMIC DNA]</scope>
    <source>
        <strain evidence="2">CGMCC 4.1437</strain>
    </source>
</reference>
<name>A0ABW0X461_9ACTN</name>
<dbReference type="EMBL" id="JBHSOF010000026">
    <property type="protein sequence ID" value="MFC5665340.1"/>
    <property type="molecule type" value="Genomic_DNA"/>
</dbReference>
<keyword evidence="2" id="KW-1185">Reference proteome</keyword>
<protein>
    <submittedName>
        <fullName evidence="1">Uncharacterized protein</fullName>
    </submittedName>
</protein>
<organism evidence="1 2">
    <name type="scientific">Kitasatospora misakiensis</name>
    <dbReference type="NCBI Taxonomy" id="67330"/>
    <lineage>
        <taxon>Bacteria</taxon>
        <taxon>Bacillati</taxon>
        <taxon>Actinomycetota</taxon>
        <taxon>Actinomycetes</taxon>
        <taxon>Kitasatosporales</taxon>
        <taxon>Streptomycetaceae</taxon>
        <taxon>Kitasatospora</taxon>
    </lineage>
</organism>
<sequence>MSRTTRGARGSGDLAVSVRQALDRASGRVTFDDTDFVDIGGRVHRFRHRGRDLVAKLRPLGAARSEQELAAESARRLGGLTVDGFGAVEVCVPELVPLPGQGAALVSPYLGRRLSAGNGANGLSVPVVADLLVALLDRGVEASGCVPRNMFRRVGRTVLIDWEDALLVPAGATPNELTLMKWDIAWSDLLGHDLKLRDRIPTSLPGEQAVLDDFETVLASWFARGAPHVDVRRYGIEVTLASELPLTRAGSASAAALGHLAEDVLPAKLGVFHTVLTAHLREQRGEDAYASLLGQLDALATGSRPAAFPPDLAALRRAWVLALFSAAESIPPAGAVSLEQLAERIGQLARVSGWDAACERAMVAEEIAGRLADVVLTVLRIEELDLLLRGSCAQGVLGLGSDIDFELSSAAFPCGHRPAEDLLIEALTCLGLEAEGSAARPVEHDLVNADGNASRDLHEWFELRRPGSAVHDPGWATTVLTPPSAETIGRPSQYEEQGREYTAKYLWFESRAALARLASTGSGTTRMPVTVERQLALLPQVIGAEEAAELRDLVHATFALRETADPAHPAGGQADAEITRLAARLNLFRQRLGLPGPQNP</sequence>
<gene>
    <name evidence="1" type="ORF">ACFP3U_20455</name>
</gene>
<evidence type="ECO:0000313" key="2">
    <source>
        <dbReference type="Proteomes" id="UP001595975"/>
    </source>
</evidence>
<dbReference type="RefSeq" id="WP_380227029.1">
    <property type="nucleotide sequence ID" value="NZ_JBHSOF010000026.1"/>
</dbReference>
<dbReference type="Proteomes" id="UP001595975">
    <property type="component" value="Unassembled WGS sequence"/>
</dbReference>
<proteinExistence type="predicted"/>
<evidence type="ECO:0000313" key="1">
    <source>
        <dbReference type="EMBL" id="MFC5665340.1"/>
    </source>
</evidence>
<accession>A0ABW0X461</accession>
<comment type="caution">
    <text evidence="1">The sequence shown here is derived from an EMBL/GenBank/DDBJ whole genome shotgun (WGS) entry which is preliminary data.</text>
</comment>